<dbReference type="InterPro" id="IPR001036">
    <property type="entry name" value="Acrflvin-R"/>
</dbReference>
<feature type="compositionally biased region" description="Basic and acidic residues" evidence="1">
    <location>
        <begin position="947"/>
        <end position="963"/>
    </location>
</feature>
<dbReference type="Gene3D" id="1.20.1640.10">
    <property type="entry name" value="Multidrug efflux transporter AcrB transmembrane domain"/>
    <property type="match status" value="3"/>
</dbReference>
<dbReference type="InterPro" id="IPR027463">
    <property type="entry name" value="AcrB_DN_DC_subdom"/>
</dbReference>
<evidence type="ECO:0000256" key="1">
    <source>
        <dbReference type="SAM" id="MobiDB-lite"/>
    </source>
</evidence>
<dbReference type="GO" id="GO:0042910">
    <property type="term" value="F:xenobiotic transmembrane transporter activity"/>
    <property type="evidence" value="ECO:0007669"/>
    <property type="project" value="TreeGrafter"/>
</dbReference>
<gene>
    <name evidence="3" type="ORF">CGZ91_08405</name>
</gene>
<dbReference type="GO" id="GO:0005886">
    <property type="term" value="C:plasma membrane"/>
    <property type="evidence" value="ECO:0007669"/>
    <property type="project" value="TreeGrafter"/>
</dbReference>
<dbReference type="SUPFAM" id="SSF82866">
    <property type="entry name" value="Multidrug efflux transporter AcrB transmembrane domain"/>
    <property type="match status" value="2"/>
</dbReference>
<feature type="region of interest" description="Disordered" evidence="1">
    <location>
        <begin position="935"/>
        <end position="965"/>
    </location>
</feature>
<feature type="transmembrane region" description="Helical" evidence="2">
    <location>
        <begin position="1042"/>
        <end position="1061"/>
    </location>
</feature>
<dbReference type="RefSeq" id="WP_094454251.1">
    <property type="nucleotide sequence ID" value="NZ_NMVJ01000007.1"/>
</dbReference>
<feature type="transmembrane region" description="Helical" evidence="2">
    <location>
        <begin position="1174"/>
        <end position="1198"/>
    </location>
</feature>
<keyword evidence="2" id="KW-0472">Membrane</keyword>
<keyword evidence="2" id="KW-1133">Transmembrane helix</keyword>
<comment type="caution">
    <text evidence="3">The sequence shown here is derived from an EMBL/GenBank/DDBJ whole genome shotgun (WGS) entry which is preliminary data.</text>
</comment>
<feature type="transmembrane region" description="Helical" evidence="2">
    <location>
        <begin position="538"/>
        <end position="558"/>
    </location>
</feature>
<dbReference type="EMBL" id="NMVJ01000007">
    <property type="protein sequence ID" value="OYN90182.1"/>
    <property type="molecule type" value="Genomic_DNA"/>
</dbReference>
<sequence>MSGLTKLSLMNRAVVALLCITIVGVGLYSAGVLRQELIPSLRIPTATVMNVYPGATTDVVAQQVTDPMESALRGVDGVTEVSSVTTNDMAQVTVQWDYNENATEMESKLRTAVQGVGPQLPDDVTSTVVVGSFDALPIVYYAVSSDGDPAQLAEDLRAVAIPQLKQIPGVRDAFVAGETDREVVVTLRQDDLDRLGIDPSQISQLFQANNLTYPGGQLERDGEEMQVQIGGKLTSVEAVAGIMLQGTDGAVPLRDVADVVEQPAEASSIARVNGEASLSLGVTKLADANTVEVARLSNELMPQIMRDIGGGVSYVTIFDQAPFIEQSIEDLAVEGVLGLVMAVVIILVFLWSARSTIITAISIPMSLLIALIAMWLTDNTLNLLTLSALTVSVGRVVDDSIVVIENIRRHQALSPPADFGPKMILRSVAEVAGAITSSTIITVAVFLPIATVSGETGELFRPFALTMSVALLGSLLVALTIVPVLAYWFLRPTVKQERAWLLAQQEGAAESVKDTDEAPSRMQKAYLPVLGWTLRHRWVTLAIAAVVFVGTLGSTALLKTDFIGDLGETSLTVSTELPAGTSLAETDAVAQRIEEIVADHDGIETYQTTVGGGDAATAGLGMGGGGSNTASISITMAEGTPASALQEELRVALEAEEGLGEIQIQTAGGMGADTDVSVIVQGRDADRIEEGARLVEQELRQQSLVTNVSSDLGDQYTVLQVDVDAAKAAEYGMNQATVGVAVQQAMGGQQIGQVEIDATTQRVVLRSRTPIETKEELEQLLLPVTQLQNAKAQQDAAERVTEQQDEMATEQREQANQEFEDGLDQIAEQRDALDEQIEEMTEQLEAAEAMPLPEVQIPPQPLPDLTPPTDPAQLEEWIRGLLEAQRQQQEAAQRQAAEAQQQQIAAQQEQLAQMREGLEQLEEQREALDEQMSDMIDQRDQSQQQQERSEDLQQQAEDAREATGDPIPLSEVATVKEVQGPAAVHRIDGNQSITINATPVGADLGAVTTQLEQALAGLDMPDGVTYEIGGISQQQTEAFEQLGIAMAIAVAIVYVVMVATFKSLIQPAILLVSVPFAATGAILALLVTDTALGIPSMIGLLMLIGIVVTNAIVLIDLVNRYRDRGESIEDAITHGARLRLRPIVMTALATMMALVPMGLGLTGGGVFISQSLALVTIGGLGSSTLLTLLLVPVLYDLIERARVGSAERRERKVRAGITEPLPADGPSHDEGDQSDPELNDGLSVFDAEEAGPETGAADADEAPRRGRD</sequence>
<evidence type="ECO:0000313" key="4">
    <source>
        <dbReference type="Proteomes" id="UP000216300"/>
    </source>
</evidence>
<dbReference type="PANTHER" id="PTHR32063:SF0">
    <property type="entry name" value="SWARMING MOTILITY PROTEIN SWRC"/>
    <property type="match status" value="1"/>
</dbReference>
<feature type="transmembrane region" description="Helical" evidence="2">
    <location>
        <begin position="1068"/>
        <end position="1088"/>
    </location>
</feature>
<organism evidence="3 4">
    <name type="scientific">Parenemella sanctibonifatiensis</name>
    <dbReference type="NCBI Taxonomy" id="2016505"/>
    <lineage>
        <taxon>Bacteria</taxon>
        <taxon>Bacillati</taxon>
        <taxon>Actinomycetota</taxon>
        <taxon>Actinomycetes</taxon>
        <taxon>Propionibacteriales</taxon>
        <taxon>Propionibacteriaceae</taxon>
        <taxon>Parenemella</taxon>
    </lineage>
</organism>
<dbReference type="PRINTS" id="PR00702">
    <property type="entry name" value="ACRIFLAVINRP"/>
</dbReference>
<dbReference type="Gene3D" id="3.30.2090.10">
    <property type="entry name" value="Multidrug efflux transporter AcrB TolC docking domain, DN and DC subdomains"/>
    <property type="match status" value="2"/>
</dbReference>
<accession>A0A255EL47</accession>
<reference evidence="3 4" key="1">
    <citation type="submission" date="2017-07" db="EMBL/GenBank/DDBJ databases">
        <title>Draft whole genome sequences of clinical Proprionibacteriaceae strains.</title>
        <authorList>
            <person name="Bernier A.-M."/>
            <person name="Bernard K."/>
            <person name="Domingo M.-C."/>
        </authorList>
    </citation>
    <scope>NUCLEOTIDE SEQUENCE [LARGE SCALE GENOMIC DNA]</scope>
    <source>
        <strain evidence="3 4">NML 150081</strain>
    </source>
</reference>
<dbReference type="Gene3D" id="3.30.70.1430">
    <property type="entry name" value="Multidrug efflux transporter AcrB pore domain"/>
    <property type="match status" value="2"/>
</dbReference>
<dbReference type="Proteomes" id="UP000216300">
    <property type="component" value="Unassembled WGS sequence"/>
</dbReference>
<feature type="transmembrane region" description="Helical" evidence="2">
    <location>
        <begin position="463"/>
        <end position="490"/>
    </location>
</feature>
<feature type="transmembrane region" description="Helical" evidence="2">
    <location>
        <begin position="331"/>
        <end position="350"/>
    </location>
</feature>
<dbReference type="Gene3D" id="3.30.70.1440">
    <property type="entry name" value="Multidrug efflux transporter AcrB pore domain"/>
    <property type="match status" value="1"/>
</dbReference>
<feature type="transmembrane region" description="Helical" evidence="2">
    <location>
        <begin position="1094"/>
        <end position="1118"/>
    </location>
</feature>
<feature type="transmembrane region" description="Helical" evidence="2">
    <location>
        <begin position="1143"/>
        <end position="1168"/>
    </location>
</feature>
<evidence type="ECO:0000256" key="2">
    <source>
        <dbReference type="SAM" id="Phobius"/>
    </source>
</evidence>
<dbReference type="OrthoDB" id="3306666at2"/>
<dbReference type="PANTHER" id="PTHR32063">
    <property type="match status" value="1"/>
</dbReference>
<dbReference type="AlphaFoldDB" id="A0A255EL47"/>
<proteinExistence type="predicted"/>
<dbReference type="SUPFAM" id="SSF82693">
    <property type="entry name" value="Multidrug efflux transporter AcrB pore domain, PN1, PN2, PC1 and PC2 subdomains"/>
    <property type="match status" value="3"/>
</dbReference>
<feature type="region of interest" description="Disordered" evidence="1">
    <location>
        <begin position="1209"/>
        <end position="1268"/>
    </location>
</feature>
<dbReference type="Pfam" id="PF00873">
    <property type="entry name" value="ACR_tran"/>
    <property type="match status" value="2"/>
</dbReference>
<feature type="region of interest" description="Disordered" evidence="1">
    <location>
        <begin position="794"/>
        <end position="818"/>
    </location>
</feature>
<protein>
    <submittedName>
        <fullName evidence="3">Uncharacterized protein</fullName>
    </submittedName>
</protein>
<dbReference type="SUPFAM" id="SSF82714">
    <property type="entry name" value="Multidrug efflux transporter AcrB TolC docking domain, DN and DC subdomains"/>
    <property type="match status" value="2"/>
</dbReference>
<evidence type="ECO:0000313" key="3">
    <source>
        <dbReference type="EMBL" id="OYN90182.1"/>
    </source>
</evidence>
<feature type="transmembrane region" description="Helical" evidence="2">
    <location>
        <begin position="357"/>
        <end position="377"/>
    </location>
</feature>
<keyword evidence="4" id="KW-1185">Reference proteome</keyword>
<dbReference type="Gene3D" id="3.30.70.1320">
    <property type="entry name" value="Multidrug efflux transporter AcrB pore domain like"/>
    <property type="match status" value="1"/>
</dbReference>
<name>A0A255EL47_9ACTN</name>
<keyword evidence="2" id="KW-0812">Transmembrane</keyword>
<feature type="transmembrane region" description="Helical" evidence="2">
    <location>
        <begin position="428"/>
        <end position="451"/>
    </location>
</feature>